<keyword evidence="1" id="KW-1133">Transmembrane helix</keyword>
<reference evidence="2 3" key="1">
    <citation type="submission" date="2019-06" db="EMBL/GenBank/DDBJ databases">
        <title>Spirosoma utsteinense sp. nov. isolated from Antarctic ice-free soils.</title>
        <authorList>
            <person name="Tahon G."/>
        </authorList>
    </citation>
    <scope>NUCLEOTIDE SEQUENCE [LARGE SCALE GENOMIC DNA]</scope>
    <source>
        <strain evidence="2 3">LMG 31447</strain>
    </source>
</reference>
<gene>
    <name evidence="2" type="ORF">FH603_2022</name>
</gene>
<feature type="transmembrane region" description="Helical" evidence="1">
    <location>
        <begin position="6"/>
        <end position="30"/>
    </location>
</feature>
<dbReference type="Proteomes" id="UP000700732">
    <property type="component" value="Unassembled WGS sequence"/>
</dbReference>
<proteinExistence type="predicted"/>
<evidence type="ECO:0000256" key="1">
    <source>
        <dbReference type="SAM" id="Phobius"/>
    </source>
</evidence>
<feature type="transmembrane region" description="Helical" evidence="1">
    <location>
        <begin position="42"/>
        <end position="62"/>
    </location>
</feature>
<organism evidence="2 3">
    <name type="scientific">Spirosoma utsteinense</name>
    <dbReference type="NCBI Taxonomy" id="2585773"/>
    <lineage>
        <taxon>Bacteria</taxon>
        <taxon>Pseudomonadati</taxon>
        <taxon>Bacteroidota</taxon>
        <taxon>Cytophagia</taxon>
        <taxon>Cytophagales</taxon>
        <taxon>Cytophagaceae</taxon>
        <taxon>Spirosoma</taxon>
    </lineage>
</organism>
<evidence type="ECO:0000313" key="3">
    <source>
        <dbReference type="Proteomes" id="UP000700732"/>
    </source>
</evidence>
<name>A0ABR6W4I8_9BACT</name>
<evidence type="ECO:0000313" key="2">
    <source>
        <dbReference type="EMBL" id="MBC3791519.1"/>
    </source>
</evidence>
<sequence>MIQLILIVVVSLVAQLILPWWSIALVAFGVCFWRSHSAGRAFLYGFAGVALVWLGYALLIQLRTDGLFIGRMSELLFKSNTSALPALVTALLGGLVGGLSGLTGYFVKQATVNQPPVRNA</sequence>
<dbReference type="EMBL" id="VFIA01000010">
    <property type="protein sequence ID" value="MBC3791519.1"/>
    <property type="molecule type" value="Genomic_DNA"/>
</dbReference>
<protein>
    <submittedName>
        <fullName evidence="2">Uncharacterized protein</fullName>
    </submittedName>
</protein>
<keyword evidence="1" id="KW-0472">Membrane</keyword>
<keyword evidence="3" id="KW-1185">Reference proteome</keyword>
<comment type="caution">
    <text evidence="2">The sequence shown here is derived from an EMBL/GenBank/DDBJ whole genome shotgun (WGS) entry which is preliminary data.</text>
</comment>
<feature type="transmembrane region" description="Helical" evidence="1">
    <location>
        <begin position="82"/>
        <end position="107"/>
    </location>
</feature>
<keyword evidence="1" id="KW-0812">Transmembrane</keyword>
<accession>A0ABR6W4I8</accession>
<dbReference type="RefSeq" id="WP_186737322.1">
    <property type="nucleotide sequence ID" value="NZ_VFIA01000010.1"/>
</dbReference>